<keyword evidence="11" id="KW-1278">Translocase</keyword>
<dbReference type="SUPFAM" id="SSF81665">
    <property type="entry name" value="Calcium ATPase, transmembrane domain M"/>
    <property type="match status" value="1"/>
</dbReference>
<dbReference type="SUPFAM" id="SSF56784">
    <property type="entry name" value="HAD-like"/>
    <property type="match status" value="1"/>
</dbReference>
<keyword evidence="10" id="KW-0460">Magnesium</keyword>
<organism evidence="18 19">
    <name type="scientific">Caulobacter hibisci</name>
    <dbReference type="NCBI Taxonomy" id="2035993"/>
    <lineage>
        <taxon>Bacteria</taxon>
        <taxon>Pseudomonadati</taxon>
        <taxon>Pseudomonadota</taxon>
        <taxon>Alphaproteobacteria</taxon>
        <taxon>Caulobacterales</taxon>
        <taxon>Caulobacteraceae</taxon>
        <taxon>Caulobacter</taxon>
    </lineage>
</organism>
<dbReference type="RefSeq" id="WP_198576823.1">
    <property type="nucleotide sequence ID" value="NZ_JADWOX010000009.1"/>
</dbReference>
<dbReference type="InterPro" id="IPR008250">
    <property type="entry name" value="ATPase_P-typ_transduc_dom_A_sf"/>
</dbReference>
<evidence type="ECO:0000256" key="14">
    <source>
        <dbReference type="ARBA" id="ARBA00023065"/>
    </source>
</evidence>
<keyword evidence="8" id="KW-0187">Copper transport</keyword>
<dbReference type="NCBIfam" id="TIGR01525">
    <property type="entry name" value="ATPase-IB_hvy"/>
    <property type="match status" value="1"/>
</dbReference>
<feature type="domain" description="HMA" evidence="17">
    <location>
        <begin position="74"/>
        <end position="139"/>
    </location>
</feature>
<dbReference type="InterPro" id="IPR001757">
    <property type="entry name" value="P_typ_ATPase"/>
</dbReference>
<name>A0ABS0T1X6_9CAUL</name>
<evidence type="ECO:0000256" key="8">
    <source>
        <dbReference type="ARBA" id="ARBA00022796"/>
    </source>
</evidence>
<dbReference type="InterPro" id="IPR017969">
    <property type="entry name" value="Heavy-metal-associated_CS"/>
</dbReference>
<keyword evidence="3" id="KW-0813">Transport</keyword>
<evidence type="ECO:0000256" key="7">
    <source>
        <dbReference type="ARBA" id="ARBA00022741"/>
    </source>
</evidence>
<dbReference type="Pfam" id="PF00702">
    <property type="entry name" value="Hydrolase"/>
    <property type="match status" value="1"/>
</dbReference>
<dbReference type="PROSITE" id="PS00154">
    <property type="entry name" value="ATPASE_E1_E2"/>
    <property type="match status" value="1"/>
</dbReference>
<evidence type="ECO:0000256" key="10">
    <source>
        <dbReference type="ARBA" id="ARBA00022842"/>
    </source>
</evidence>
<keyword evidence="6" id="KW-0677">Repeat</keyword>
<reference evidence="18 19" key="1">
    <citation type="submission" date="2020-11" db="EMBL/GenBank/DDBJ databases">
        <title>genome sequence of strain KACC 18849.</title>
        <authorList>
            <person name="Gao J."/>
            <person name="Zhang X."/>
        </authorList>
    </citation>
    <scope>NUCLEOTIDE SEQUENCE [LARGE SCALE GENOMIC DNA]</scope>
    <source>
        <strain evidence="18 19">KACC 18849</strain>
    </source>
</reference>
<keyword evidence="16" id="KW-1003">Cell membrane</keyword>
<keyword evidence="15 16" id="KW-0472">Membrane</keyword>
<sequence length="833" mass="86792">MSQTTLVPIDIPVLGMTCASCVGRVEKAIAAVPGVARAFVNLAAGRAHVEFNAEGQMPAVAEAIRKAGYEPLERTIDLKVEGMTCASCVGRVERALRAAPGVLSAQVNLATERATVTMLEGVDATALVSAVEKAGYRATPILEAGPDLSDREREARAAEIHALKRAAVFSALATLPLFLIEMGRHLIPGVHHLLADTVGEQPWRLISFALATLVLFGPGLRFYRKGVPNLIRRTPDMNSLVVLGATAAFAYSSVATFAPALLPAGANHVYFEAAAVIVTLILVGRLFEAQAKGRTSEAIKRLMTLQAKTAHVERDGAVREIPIAEVVAGDIVVVRPGERLPVDGEVLDGASYVDESMITGEPVPVEKRVGAGVVGGTVNKTGAFRFRATKVGAATLLAQIVRMVEAAQGAKLPIQAMVDRVTSWFVPAVIAAAALTFAAWLVLGPSQALSFALVNAVAVLIIACPCAMGLATPTSIMVGTGRAAELGVLFRRGEALQGLRDVQAVAFDKTGTLTLGQPALTDVILADGFTEADVLSAVAAVERNSEHPIAQAIVEGAQARGLTIPEPDDFNALPGFGAEAIVEGRRVQVGADRYMETLGVSVAIFTSQSEQLAQQAKTPLYAAIDGRLAALLAVADPIKDSAPQALAALRAAGLKVVMITGDNRRTAAAVGKQLELDEIVAEVLPDGKVAAIVALQARYGRVAFVGDGVNDAPALASADIGIAMGAGTDIAIESADVVLMRGDLRGVATAIDLSRSVIRNIRQNLIWAFGYNVVLIPVAAGLLYPAFGLLLSPMVAAGAMALSSVSVLANALRLRTFKPTRPVEYPAAQGSIA</sequence>
<evidence type="ECO:0000256" key="1">
    <source>
        <dbReference type="ARBA" id="ARBA00004127"/>
    </source>
</evidence>
<dbReference type="InterPro" id="IPR006121">
    <property type="entry name" value="HMA_dom"/>
</dbReference>
<dbReference type="InterPro" id="IPR036412">
    <property type="entry name" value="HAD-like_sf"/>
</dbReference>
<dbReference type="SFLD" id="SFLDF00027">
    <property type="entry name" value="p-type_atpase"/>
    <property type="match status" value="1"/>
</dbReference>
<dbReference type="NCBIfam" id="TIGR01511">
    <property type="entry name" value="ATPase-IB1_Cu"/>
    <property type="match status" value="1"/>
</dbReference>
<dbReference type="SFLD" id="SFLDS00003">
    <property type="entry name" value="Haloacid_Dehalogenase"/>
    <property type="match status" value="1"/>
</dbReference>
<evidence type="ECO:0000313" key="18">
    <source>
        <dbReference type="EMBL" id="MBI1684913.1"/>
    </source>
</evidence>
<evidence type="ECO:0000313" key="19">
    <source>
        <dbReference type="Proteomes" id="UP000639859"/>
    </source>
</evidence>
<feature type="transmembrane region" description="Helical" evidence="16">
    <location>
        <begin position="421"/>
        <end position="443"/>
    </location>
</feature>
<dbReference type="PROSITE" id="PS50846">
    <property type="entry name" value="HMA_2"/>
    <property type="match status" value="2"/>
</dbReference>
<dbReference type="Pfam" id="PF00403">
    <property type="entry name" value="HMA"/>
    <property type="match status" value="2"/>
</dbReference>
<dbReference type="InterPro" id="IPR023214">
    <property type="entry name" value="HAD_sf"/>
</dbReference>
<evidence type="ECO:0000256" key="4">
    <source>
        <dbReference type="ARBA" id="ARBA00022692"/>
    </source>
</evidence>
<dbReference type="InterPro" id="IPR059000">
    <property type="entry name" value="ATPase_P-type_domA"/>
</dbReference>
<evidence type="ECO:0000256" key="6">
    <source>
        <dbReference type="ARBA" id="ARBA00022737"/>
    </source>
</evidence>
<comment type="subcellular location">
    <subcellularLocation>
        <location evidence="16">Cell membrane</location>
    </subcellularLocation>
    <subcellularLocation>
        <location evidence="1">Endomembrane system</location>
        <topology evidence="1">Multi-pass membrane protein</topology>
    </subcellularLocation>
</comment>
<dbReference type="PANTHER" id="PTHR43520:SF8">
    <property type="entry name" value="P-TYPE CU(+) TRANSPORTER"/>
    <property type="match status" value="1"/>
</dbReference>
<keyword evidence="19" id="KW-1185">Reference proteome</keyword>
<proteinExistence type="inferred from homology"/>
<dbReference type="InterPro" id="IPR023299">
    <property type="entry name" value="ATPase_P-typ_cyto_dom_N"/>
</dbReference>
<gene>
    <name evidence="18" type="ORF">I4Q42_14665</name>
</gene>
<keyword evidence="14" id="KW-0406">Ion transport</keyword>
<feature type="transmembrane region" description="Helical" evidence="16">
    <location>
        <begin position="166"/>
        <end position="183"/>
    </location>
</feature>
<keyword evidence="7 16" id="KW-0547">Nucleotide-binding</keyword>
<dbReference type="SUPFAM" id="SSF55008">
    <property type="entry name" value="HMA, heavy metal-associated domain"/>
    <property type="match status" value="2"/>
</dbReference>
<evidence type="ECO:0000256" key="16">
    <source>
        <dbReference type="RuleBase" id="RU362081"/>
    </source>
</evidence>
<dbReference type="InterPro" id="IPR023298">
    <property type="entry name" value="ATPase_P-typ_TM_dom_sf"/>
</dbReference>
<feature type="transmembrane region" description="Helical" evidence="16">
    <location>
        <begin position="240"/>
        <end position="262"/>
    </location>
</feature>
<dbReference type="PANTHER" id="PTHR43520">
    <property type="entry name" value="ATP7, ISOFORM B"/>
    <property type="match status" value="1"/>
</dbReference>
<dbReference type="PROSITE" id="PS01229">
    <property type="entry name" value="COF_2"/>
    <property type="match status" value="1"/>
</dbReference>
<dbReference type="Gene3D" id="3.30.70.100">
    <property type="match status" value="2"/>
</dbReference>
<dbReference type="InterPro" id="IPR006122">
    <property type="entry name" value="HMA_Cu_ion-bd"/>
</dbReference>
<evidence type="ECO:0000256" key="15">
    <source>
        <dbReference type="ARBA" id="ARBA00023136"/>
    </source>
</evidence>
<dbReference type="EMBL" id="JADWOX010000009">
    <property type="protein sequence ID" value="MBI1684913.1"/>
    <property type="molecule type" value="Genomic_DNA"/>
</dbReference>
<dbReference type="InterPro" id="IPR044492">
    <property type="entry name" value="P_typ_ATPase_HD_dom"/>
</dbReference>
<dbReference type="Pfam" id="PF00122">
    <property type="entry name" value="E1-E2_ATPase"/>
    <property type="match status" value="1"/>
</dbReference>
<protein>
    <submittedName>
        <fullName evidence="18">Copper-translocating P-type ATPase</fullName>
    </submittedName>
</protein>
<dbReference type="Gene3D" id="2.70.150.10">
    <property type="entry name" value="Calcium-transporting ATPase, cytoplasmic transduction domain A"/>
    <property type="match status" value="1"/>
</dbReference>
<keyword evidence="12 16" id="KW-1133">Transmembrane helix</keyword>
<dbReference type="InterPro" id="IPR036163">
    <property type="entry name" value="HMA_dom_sf"/>
</dbReference>
<dbReference type="PROSITE" id="PS01047">
    <property type="entry name" value="HMA_1"/>
    <property type="match status" value="2"/>
</dbReference>
<accession>A0ABS0T1X6</accession>
<dbReference type="InterPro" id="IPR027256">
    <property type="entry name" value="P-typ_ATPase_IB"/>
</dbReference>
<keyword evidence="13" id="KW-0186">Copper</keyword>
<comment type="caution">
    <text evidence="18">The sequence shown here is derived from an EMBL/GenBank/DDBJ whole genome shotgun (WGS) entry which is preliminary data.</text>
</comment>
<dbReference type="InterPro" id="IPR018303">
    <property type="entry name" value="ATPase_P-typ_P_site"/>
</dbReference>
<comment type="similarity">
    <text evidence="2 16">Belongs to the cation transport ATPase (P-type) (TC 3.A.3) family. Type IB subfamily.</text>
</comment>
<feature type="transmembrane region" description="Helical" evidence="16">
    <location>
        <begin position="790"/>
        <end position="812"/>
    </location>
</feature>
<feature type="transmembrane region" description="Helical" evidence="16">
    <location>
        <begin position="449"/>
        <end position="472"/>
    </location>
</feature>
<feature type="transmembrane region" description="Helical" evidence="16">
    <location>
        <begin position="203"/>
        <end position="220"/>
    </location>
</feature>
<dbReference type="CDD" id="cd00371">
    <property type="entry name" value="HMA"/>
    <property type="match status" value="2"/>
</dbReference>
<keyword evidence="5 16" id="KW-0479">Metal-binding</keyword>
<feature type="domain" description="HMA" evidence="17">
    <location>
        <begin position="7"/>
        <end position="72"/>
    </location>
</feature>
<evidence type="ECO:0000256" key="12">
    <source>
        <dbReference type="ARBA" id="ARBA00022989"/>
    </source>
</evidence>
<evidence type="ECO:0000256" key="2">
    <source>
        <dbReference type="ARBA" id="ARBA00006024"/>
    </source>
</evidence>
<dbReference type="NCBIfam" id="TIGR00003">
    <property type="entry name" value="copper ion binding protein"/>
    <property type="match status" value="2"/>
</dbReference>
<feature type="transmembrane region" description="Helical" evidence="16">
    <location>
        <begin position="765"/>
        <end position="784"/>
    </location>
</feature>
<keyword evidence="4 16" id="KW-0812">Transmembrane</keyword>
<keyword evidence="9 16" id="KW-0067">ATP-binding</keyword>
<evidence type="ECO:0000256" key="13">
    <source>
        <dbReference type="ARBA" id="ARBA00023008"/>
    </source>
</evidence>
<evidence type="ECO:0000256" key="3">
    <source>
        <dbReference type="ARBA" id="ARBA00022448"/>
    </source>
</evidence>
<evidence type="ECO:0000256" key="5">
    <source>
        <dbReference type="ARBA" id="ARBA00022723"/>
    </source>
</evidence>
<evidence type="ECO:0000259" key="17">
    <source>
        <dbReference type="PROSITE" id="PS50846"/>
    </source>
</evidence>
<feature type="transmembrane region" description="Helical" evidence="16">
    <location>
        <begin position="268"/>
        <end position="287"/>
    </location>
</feature>
<dbReference type="NCBIfam" id="TIGR01494">
    <property type="entry name" value="ATPase_P-type"/>
    <property type="match status" value="1"/>
</dbReference>
<dbReference type="Proteomes" id="UP000639859">
    <property type="component" value="Unassembled WGS sequence"/>
</dbReference>
<dbReference type="PRINTS" id="PR00119">
    <property type="entry name" value="CATATPASE"/>
</dbReference>
<dbReference type="Gene3D" id="3.40.50.1000">
    <property type="entry name" value="HAD superfamily/HAD-like"/>
    <property type="match status" value="1"/>
</dbReference>
<dbReference type="SFLD" id="SFLDG00002">
    <property type="entry name" value="C1.7:_P-type_atpase_like"/>
    <property type="match status" value="1"/>
</dbReference>
<evidence type="ECO:0000256" key="11">
    <source>
        <dbReference type="ARBA" id="ARBA00022967"/>
    </source>
</evidence>
<dbReference type="Gene3D" id="3.40.1110.10">
    <property type="entry name" value="Calcium-transporting ATPase, cytoplasmic domain N"/>
    <property type="match status" value="1"/>
</dbReference>
<dbReference type="CDD" id="cd02094">
    <property type="entry name" value="P-type_ATPase_Cu-like"/>
    <property type="match status" value="1"/>
</dbReference>
<evidence type="ECO:0000256" key="9">
    <source>
        <dbReference type="ARBA" id="ARBA00022840"/>
    </source>
</evidence>
<dbReference type="SUPFAM" id="SSF81653">
    <property type="entry name" value="Calcium ATPase, transduction domain A"/>
    <property type="match status" value="1"/>
</dbReference>